<dbReference type="GO" id="GO:0000390">
    <property type="term" value="P:spliceosomal complex disassembly"/>
    <property type="evidence" value="ECO:0007669"/>
    <property type="project" value="InterPro"/>
</dbReference>
<feature type="domain" description="GCF C-terminal" evidence="5">
    <location>
        <begin position="536"/>
        <end position="749"/>
    </location>
</feature>
<evidence type="ECO:0000313" key="6">
    <source>
        <dbReference type="Ensembl" id="ENSSTUP00000039439.1"/>
    </source>
</evidence>
<feature type="region of interest" description="Disordered" evidence="4">
    <location>
        <begin position="282"/>
        <end position="308"/>
    </location>
</feature>
<dbReference type="Proteomes" id="UP000472277">
    <property type="component" value="Chromosome 12"/>
</dbReference>
<dbReference type="InterPro" id="IPR028211">
    <property type="entry name" value="Ntr2"/>
</dbReference>
<feature type="region of interest" description="Disordered" evidence="4">
    <location>
        <begin position="181"/>
        <end position="266"/>
    </location>
</feature>
<dbReference type="PANTHER" id="PTHR12214:SF2">
    <property type="entry name" value="PAX3- AND PAX7-BINDING PROTEIN 1"/>
    <property type="match status" value="1"/>
</dbReference>
<dbReference type="PANTHER" id="PTHR12214">
    <property type="entry name" value="GC-RICH SEQUENCE DNA-BINDING FACTOR"/>
    <property type="match status" value="1"/>
</dbReference>
<feature type="region of interest" description="Disordered" evidence="4">
    <location>
        <begin position="466"/>
        <end position="504"/>
    </location>
</feature>
<dbReference type="Ensembl" id="ENSSTUT00000041230.1">
    <property type="protein sequence ID" value="ENSSTUP00000039439.1"/>
    <property type="gene ID" value="ENSSTUG00000016759.1"/>
</dbReference>
<keyword evidence="7" id="KW-1185">Reference proteome</keyword>
<gene>
    <name evidence="6" type="primary">PAXBP1</name>
    <name evidence="6" type="synonym">paxbp1</name>
</gene>
<protein>
    <submittedName>
        <fullName evidence="6">PAX3 and PAX7 binding protein 1</fullName>
    </submittedName>
</protein>
<feature type="compositionally biased region" description="Basic and acidic residues" evidence="4">
    <location>
        <begin position="466"/>
        <end position="475"/>
    </location>
</feature>
<reference evidence="6" key="2">
    <citation type="submission" date="2025-09" db="UniProtKB">
        <authorList>
            <consortium name="Ensembl"/>
        </authorList>
    </citation>
    <scope>IDENTIFICATION</scope>
</reference>
<evidence type="ECO:0000256" key="2">
    <source>
        <dbReference type="ARBA" id="ARBA00010801"/>
    </source>
</evidence>
<sequence>MFKKAKRSNLRRRNESDEDEKEESQPAQQPPPPCGPFTEDIPMLDTPSTDTFSGVTMDVHHGNGFQSKAIKKEKKSRDVVGVPKASLLSFDDDEDEAEVFRVKKSNHSKKIVKQLKKEYKEDLEKVCYVKQEPNTGKTSHLCVTDEQEPKTGAFSNTSTLSTLSNLRPGEIPDAAFIHAARKRRQMARELGGDAPLVETDTPKKRLVREEEEEGDGSDDEDEDEKRISFSGVKNKSQRTRIAEEIGIEGSDDEALDTGGQDEEVSRWEQEQIRKGISIPQVQSCQPEDNGSLYYQSSSSYDPQQPYSSSYGLPYSYSSKAEGCTLVYSAPGGDLSPVTTDLVKTRLRDRYLNDPEELEAAQNTIRRLEGSSNDDAEQYKFLQEMRGYVRDLLECFGEKVPTVAELEGAMHQLLRQRACRLVQRRQDDIKDESAEFASLSSKAVMAPNLMSLDSFGRDRTVYQEHARQRRIAEREARRTRRRQAREQNGKRAEHLEGLSSDDEETSTDLTSYCLERDRVVRESNKVFEDVLEDFHSLDSIKSRFEVWRHLYFTCYRDAYIGLCLPKLFNPLVRLQLITWNPLQEKCANFEYMLWFESLLFYGCEEQSGMKKGDVDINLLPAIVERVILPKLAVLAEQVWDPLSSSQTTRLVSFVTRLLRGYPTVLNGENRNTQEFLKTIVLRTRRTLDDDVFLPLYPKNVLENKNSGPYLFFQRQFWSCVKLLGNILQWSGVLSGSTVRELALDSTLNRYILSALQNAEAGPDSVLKSQRVVECFPTQWFVGLKGQQTLPQLEPFCRYLTHLAAALLRGSLGGSDVDKRNAKEQIKDVVKLLARLNALDHLITVATEHGIKDITPLLDSK</sequence>
<comment type="subcellular location">
    <subcellularLocation>
        <location evidence="1">Nucleus</location>
    </subcellularLocation>
</comment>
<dbReference type="AlphaFoldDB" id="A0A673YYS9"/>
<organism evidence="6 7">
    <name type="scientific">Salmo trutta</name>
    <name type="common">Brown trout</name>
    <dbReference type="NCBI Taxonomy" id="8032"/>
    <lineage>
        <taxon>Eukaryota</taxon>
        <taxon>Metazoa</taxon>
        <taxon>Chordata</taxon>
        <taxon>Craniata</taxon>
        <taxon>Vertebrata</taxon>
        <taxon>Euteleostomi</taxon>
        <taxon>Actinopterygii</taxon>
        <taxon>Neopterygii</taxon>
        <taxon>Teleostei</taxon>
        <taxon>Protacanthopterygii</taxon>
        <taxon>Salmoniformes</taxon>
        <taxon>Salmonidae</taxon>
        <taxon>Salmoninae</taxon>
        <taxon>Salmo</taxon>
    </lineage>
</organism>
<dbReference type="GeneTree" id="ENSGT00390000000455"/>
<dbReference type="GO" id="GO:0045944">
    <property type="term" value="P:positive regulation of transcription by RNA polymerase II"/>
    <property type="evidence" value="ECO:0007669"/>
    <property type="project" value="TreeGrafter"/>
</dbReference>
<name>A0A673YYS9_SALTR</name>
<feature type="compositionally biased region" description="Acidic residues" evidence="4">
    <location>
        <begin position="209"/>
        <end position="223"/>
    </location>
</feature>
<feature type="compositionally biased region" description="Basic and acidic residues" evidence="4">
    <location>
        <begin position="483"/>
        <end position="495"/>
    </location>
</feature>
<dbReference type="GO" id="GO:0003677">
    <property type="term" value="F:DNA binding"/>
    <property type="evidence" value="ECO:0007669"/>
    <property type="project" value="InterPro"/>
</dbReference>
<accession>A0A673YYS9</accession>
<dbReference type="Pfam" id="PF15458">
    <property type="entry name" value="NTR2"/>
    <property type="match status" value="1"/>
</dbReference>
<evidence type="ECO:0000259" key="5">
    <source>
        <dbReference type="Pfam" id="PF07842"/>
    </source>
</evidence>
<dbReference type="InterPro" id="IPR012890">
    <property type="entry name" value="GCFC2-like"/>
</dbReference>
<proteinExistence type="inferred from homology"/>
<evidence type="ECO:0000256" key="3">
    <source>
        <dbReference type="ARBA" id="ARBA00023242"/>
    </source>
</evidence>
<feature type="compositionally biased region" description="Acidic residues" evidence="4">
    <location>
        <begin position="245"/>
        <end position="262"/>
    </location>
</feature>
<keyword evidence="3" id="KW-0539">Nucleus</keyword>
<dbReference type="InterPro" id="IPR022783">
    <property type="entry name" value="GCFC_dom"/>
</dbReference>
<evidence type="ECO:0000313" key="7">
    <source>
        <dbReference type="Proteomes" id="UP000472277"/>
    </source>
</evidence>
<dbReference type="Pfam" id="PF07842">
    <property type="entry name" value="GCFC"/>
    <property type="match status" value="1"/>
</dbReference>
<feature type="region of interest" description="Disordered" evidence="4">
    <location>
        <begin position="1"/>
        <end position="61"/>
    </location>
</feature>
<evidence type="ECO:0000256" key="4">
    <source>
        <dbReference type="SAM" id="MobiDB-lite"/>
    </source>
</evidence>
<comment type="similarity">
    <text evidence="2">Belongs to the GCF family.</text>
</comment>
<reference evidence="6" key="1">
    <citation type="submission" date="2025-08" db="UniProtKB">
        <authorList>
            <consortium name="Ensembl"/>
        </authorList>
    </citation>
    <scope>IDENTIFICATION</scope>
</reference>
<evidence type="ECO:0000256" key="1">
    <source>
        <dbReference type="ARBA" id="ARBA00004123"/>
    </source>
</evidence>
<feature type="compositionally biased region" description="Basic residues" evidence="4">
    <location>
        <begin position="1"/>
        <end position="11"/>
    </location>
</feature>
<feature type="compositionally biased region" description="Low complexity" evidence="4">
    <location>
        <begin position="291"/>
        <end position="308"/>
    </location>
</feature>
<dbReference type="GO" id="GO:0071008">
    <property type="term" value="C:U2-type post-mRNA release spliceosomal complex"/>
    <property type="evidence" value="ECO:0007669"/>
    <property type="project" value="InterPro"/>
</dbReference>